<feature type="region of interest" description="Disordered" evidence="1">
    <location>
        <begin position="78"/>
        <end position="176"/>
    </location>
</feature>
<gene>
    <name evidence="2" type="ORF">ALEPTO_LOCUS2841</name>
</gene>
<evidence type="ECO:0000313" key="3">
    <source>
        <dbReference type="Proteomes" id="UP000789508"/>
    </source>
</evidence>
<protein>
    <submittedName>
        <fullName evidence="2">3544_t:CDS:1</fullName>
    </submittedName>
</protein>
<keyword evidence="3" id="KW-1185">Reference proteome</keyword>
<organism evidence="2 3">
    <name type="scientific">Ambispora leptoticha</name>
    <dbReference type="NCBI Taxonomy" id="144679"/>
    <lineage>
        <taxon>Eukaryota</taxon>
        <taxon>Fungi</taxon>
        <taxon>Fungi incertae sedis</taxon>
        <taxon>Mucoromycota</taxon>
        <taxon>Glomeromycotina</taxon>
        <taxon>Glomeromycetes</taxon>
        <taxon>Archaeosporales</taxon>
        <taxon>Ambisporaceae</taxon>
        <taxon>Ambispora</taxon>
    </lineage>
</organism>
<sequence>MDFWNSITNTINEQFRITYTGYQCKNKFQHLVRDHNLMYQYIAGSRTGKRSRTGERYFEEFRSRFWERQETAFDLMHSANTSARRRHRNRTPPPTYEVSSIPSMSRRESTTNQRHRSASPTRRVPRRDENSNRDDANNSISQPLVENNTGRDSGHNANDVGRNSGHNVDDTGGDLDGNLDDTTYDFSSDLTNITSALNISASQNDSDISMPDMGGGSQPLESINEEGRNANWKNNWHFGTVQKGSSQPTKCNSPGNPAYQINIPISDVFYDPPIPAIGYIPLVSYPHPAILDGNFIIDLYEI</sequence>
<dbReference type="OrthoDB" id="2426857at2759"/>
<accession>A0A9N8WM83</accession>
<evidence type="ECO:0000256" key="1">
    <source>
        <dbReference type="SAM" id="MobiDB-lite"/>
    </source>
</evidence>
<dbReference type="EMBL" id="CAJVPS010000468">
    <property type="protein sequence ID" value="CAG8488183.1"/>
    <property type="molecule type" value="Genomic_DNA"/>
</dbReference>
<comment type="caution">
    <text evidence="2">The sequence shown here is derived from an EMBL/GenBank/DDBJ whole genome shotgun (WGS) entry which is preliminary data.</text>
</comment>
<proteinExistence type="predicted"/>
<feature type="compositionally biased region" description="Polar residues" evidence="1">
    <location>
        <begin position="137"/>
        <end position="151"/>
    </location>
</feature>
<reference evidence="2" key="1">
    <citation type="submission" date="2021-06" db="EMBL/GenBank/DDBJ databases">
        <authorList>
            <person name="Kallberg Y."/>
            <person name="Tangrot J."/>
            <person name="Rosling A."/>
        </authorList>
    </citation>
    <scope>NUCLEOTIDE SEQUENCE</scope>
    <source>
        <strain evidence="2">FL130A</strain>
    </source>
</reference>
<dbReference type="Proteomes" id="UP000789508">
    <property type="component" value="Unassembled WGS sequence"/>
</dbReference>
<dbReference type="AlphaFoldDB" id="A0A9N8WM83"/>
<name>A0A9N8WM83_9GLOM</name>
<feature type="compositionally biased region" description="Basic and acidic residues" evidence="1">
    <location>
        <begin position="126"/>
        <end position="136"/>
    </location>
</feature>
<evidence type="ECO:0000313" key="2">
    <source>
        <dbReference type="EMBL" id="CAG8488183.1"/>
    </source>
</evidence>